<evidence type="ECO:0000256" key="13">
    <source>
        <dbReference type="ARBA" id="ARBA00077165"/>
    </source>
</evidence>
<dbReference type="GO" id="GO:0008914">
    <property type="term" value="F:leucyl-tRNA--protein transferase activity"/>
    <property type="evidence" value="ECO:0007669"/>
    <property type="project" value="UniProtKB-UniRule"/>
</dbReference>
<evidence type="ECO:0000256" key="8">
    <source>
        <dbReference type="ARBA" id="ARBA00054043"/>
    </source>
</evidence>
<dbReference type="InterPro" id="IPR016181">
    <property type="entry name" value="Acyl_CoA_acyltransferase"/>
</dbReference>
<evidence type="ECO:0000256" key="1">
    <source>
        <dbReference type="ARBA" id="ARBA00004496"/>
    </source>
</evidence>
<evidence type="ECO:0000256" key="2">
    <source>
        <dbReference type="ARBA" id="ARBA00022490"/>
    </source>
</evidence>
<dbReference type="Pfam" id="PF03588">
    <property type="entry name" value="Leu_Phe_trans"/>
    <property type="match status" value="1"/>
</dbReference>
<dbReference type="Proteomes" id="UP000427769">
    <property type="component" value="Chromosome"/>
</dbReference>
<accession>A0A5K7Z042</accession>
<evidence type="ECO:0000256" key="12">
    <source>
        <dbReference type="ARBA" id="ARBA00077136"/>
    </source>
</evidence>
<evidence type="ECO:0000256" key="15">
    <source>
        <dbReference type="HAMAP-Rule" id="MF_00688"/>
    </source>
</evidence>
<dbReference type="InterPro" id="IPR042221">
    <property type="entry name" value="Leu/Phe-tRNA_Trfase_N"/>
</dbReference>
<evidence type="ECO:0000256" key="3">
    <source>
        <dbReference type="ARBA" id="ARBA00022679"/>
    </source>
</evidence>
<dbReference type="InterPro" id="IPR004616">
    <property type="entry name" value="Leu/Phe-tRNA_Trfase"/>
</dbReference>
<sequence>MPVFALSDRLSFPPPHLAIKEGLLAVGGDLSVERLLLAYRSGIFPWYSEGEPILWWSPDPRLVLYPDELKISRSLRKVIKRKRFHITFDQDFEAVITGCAEAKRSYGEGTWITEEMKSAYIELHHLGYAHSVEAWQEEKLVGGLYGIAMGRAFFGESMFSRVSNASKVAFVSLVQTLQKKHFTIIDCQVRTDHLMRFGAREVTRKVFFEQLGKAIRRK</sequence>
<dbReference type="GO" id="GO:0005737">
    <property type="term" value="C:cytoplasm"/>
    <property type="evidence" value="ECO:0007669"/>
    <property type="project" value="UniProtKB-SubCell"/>
</dbReference>
<evidence type="ECO:0000256" key="6">
    <source>
        <dbReference type="ARBA" id="ARBA00050652"/>
    </source>
</evidence>
<evidence type="ECO:0000256" key="9">
    <source>
        <dbReference type="ARBA" id="ARBA00061535"/>
    </source>
</evidence>
<comment type="function">
    <text evidence="8 15">Functions in the N-end rule pathway of protein degradation where it conjugates Leu, Phe and, less efficiently, Met from aminoacyl-tRNAs to the N-termini of proteins containing an N-terminal arginine or lysine.</text>
</comment>
<dbReference type="HAMAP" id="MF_00688">
    <property type="entry name" value="Leu_Phe_trans"/>
    <property type="match status" value="1"/>
</dbReference>
<dbReference type="InterPro" id="IPR042203">
    <property type="entry name" value="Leu/Phe-tRNA_Trfase_C"/>
</dbReference>
<dbReference type="RefSeq" id="WP_155301977.1">
    <property type="nucleotide sequence ID" value="NZ_AP021875.1"/>
</dbReference>
<proteinExistence type="inferred from homology"/>
<keyword evidence="4 15" id="KW-0012">Acyltransferase</keyword>
<evidence type="ECO:0000256" key="4">
    <source>
        <dbReference type="ARBA" id="ARBA00023315"/>
    </source>
</evidence>
<dbReference type="GO" id="GO:0030163">
    <property type="term" value="P:protein catabolic process"/>
    <property type="evidence" value="ECO:0007669"/>
    <property type="project" value="UniProtKB-UniRule"/>
</dbReference>
<gene>
    <name evidence="15 16" type="primary">aat</name>
    <name evidence="16" type="ORF">DSCW_02180</name>
</gene>
<dbReference type="AlphaFoldDB" id="A0A5K7Z042"/>
<dbReference type="NCBIfam" id="TIGR00667">
    <property type="entry name" value="aat"/>
    <property type="match status" value="1"/>
</dbReference>
<comment type="catalytic activity">
    <reaction evidence="5 15">
        <text>L-phenylalanyl-tRNA(Phe) + an N-terminal L-alpha-aminoacyl-[protein] = an N-terminal L-phenylalanyl-L-alpha-aminoacyl-[protein] + tRNA(Phe)</text>
        <dbReference type="Rhea" id="RHEA:43632"/>
        <dbReference type="Rhea" id="RHEA-COMP:9668"/>
        <dbReference type="Rhea" id="RHEA-COMP:9699"/>
        <dbReference type="Rhea" id="RHEA-COMP:10636"/>
        <dbReference type="Rhea" id="RHEA-COMP:10637"/>
        <dbReference type="ChEBI" id="CHEBI:78442"/>
        <dbReference type="ChEBI" id="CHEBI:78531"/>
        <dbReference type="ChEBI" id="CHEBI:78597"/>
        <dbReference type="ChEBI" id="CHEBI:83561"/>
        <dbReference type="EC" id="2.3.2.6"/>
    </reaction>
</comment>
<evidence type="ECO:0000256" key="5">
    <source>
        <dbReference type="ARBA" id="ARBA00050607"/>
    </source>
</evidence>
<dbReference type="FunFam" id="3.30.70.3550:FF:000001">
    <property type="entry name" value="Leucyl/phenylalanyl-tRNA--protein transferase"/>
    <property type="match status" value="1"/>
</dbReference>
<dbReference type="Gene3D" id="3.30.70.3550">
    <property type="entry name" value="Leucyl/phenylalanyl-tRNA-protein transferase, N-terminal domain"/>
    <property type="match status" value="1"/>
</dbReference>
<dbReference type="Gene3D" id="3.40.630.70">
    <property type="entry name" value="Leucyl/phenylalanyl-tRNA-protein transferase, C-terminal domain"/>
    <property type="match status" value="1"/>
</dbReference>
<comment type="similarity">
    <text evidence="9 15">Belongs to the L/F-transferase family.</text>
</comment>
<reference evidence="16 17" key="1">
    <citation type="submission" date="2019-11" db="EMBL/GenBank/DDBJ databases">
        <title>Comparative genomics of hydrocarbon-degrading Desulfosarcina strains.</title>
        <authorList>
            <person name="Watanabe M."/>
            <person name="Kojima H."/>
            <person name="Fukui M."/>
        </authorList>
    </citation>
    <scope>NUCLEOTIDE SEQUENCE [LARGE SCALE GENOMIC DNA]</scope>
    <source>
        <strain evidence="16 17">PP31</strain>
    </source>
</reference>
<dbReference type="EMBL" id="AP021875">
    <property type="protein sequence ID" value="BBO72801.1"/>
    <property type="molecule type" value="Genomic_DNA"/>
</dbReference>
<comment type="catalytic activity">
    <reaction evidence="6 15">
        <text>N-terminal L-arginyl-[protein] + L-leucyl-tRNA(Leu) = N-terminal L-leucyl-L-arginyl-[protein] + tRNA(Leu) + H(+)</text>
        <dbReference type="Rhea" id="RHEA:50416"/>
        <dbReference type="Rhea" id="RHEA-COMP:9613"/>
        <dbReference type="Rhea" id="RHEA-COMP:9622"/>
        <dbReference type="Rhea" id="RHEA-COMP:12672"/>
        <dbReference type="Rhea" id="RHEA-COMP:12673"/>
        <dbReference type="ChEBI" id="CHEBI:15378"/>
        <dbReference type="ChEBI" id="CHEBI:64719"/>
        <dbReference type="ChEBI" id="CHEBI:78442"/>
        <dbReference type="ChEBI" id="CHEBI:78494"/>
        <dbReference type="ChEBI" id="CHEBI:133044"/>
        <dbReference type="EC" id="2.3.2.6"/>
    </reaction>
</comment>
<comment type="catalytic activity">
    <reaction evidence="7 15">
        <text>N-terminal L-lysyl-[protein] + L-leucyl-tRNA(Leu) = N-terminal L-leucyl-L-lysyl-[protein] + tRNA(Leu) + H(+)</text>
        <dbReference type="Rhea" id="RHEA:12340"/>
        <dbReference type="Rhea" id="RHEA-COMP:9613"/>
        <dbReference type="Rhea" id="RHEA-COMP:9622"/>
        <dbReference type="Rhea" id="RHEA-COMP:12670"/>
        <dbReference type="Rhea" id="RHEA-COMP:12671"/>
        <dbReference type="ChEBI" id="CHEBI:15378"/>
        <dbReference type="ChEBI" id="CHEBI:65249"/>
        <dbReference type="ChEBI" id="CHEBI:78442"/>
        <dbReference type="ChEBI" id="CHEBI:78494"/>
        <dbReference type="ChEBI" id="CHEBI:133043"/>
        <dbReference type="EC" id="2.3.2.6"/>
    </reaction>
</comment>
<dbReference type="FunFam" id="3.40.630.70:FF:000001">
    <property type="entry name" value="Leucyl/phenylalanyl-tRNA--protein transferase"/>
    <property type="match status" value="1"/>
</dbReference>
<dbReference type="KEGG" id="dwd:DSCW_02180"/>
<keyword evidence="2 15" id="KW-0963">Cytoplasm</keyword>
<evidence type="ECO:0000256" key="7">
    <source>
        <dbReference type="ARBA" id="ARBA00051538"/>
    </source>
</evidence>
<evidence type="ECO:0000256" key="10">
    <source>
        <dbReference type="ARBA" id="ARBA00066767"/>
    </source>
</evidence>
<protein>
    <recommendedName>
        <fullName evidence="11 15">Leucyl/phenylalanyl-tRNA--protein transferase</fullName>
        <ecNumber evidence="10 15">2.3.2.6</ecNumber>
    </recommendedName>
    <alternativeName>
        <fullName evidence="12 15">L/F-transferase</fullName>
    </alternativeName>
    <alternativeName>
        <fullName evidence="13 15">Leucyltransferase</fullName>
    </alternativeName>
    <alternativeName>
        <fullName evidence="14 15">Phenyalanyltransferase</fullName>
    </alternativeName>
</protein>
<comment type="subcellular location">
    <subcellularLocation>
        <location evidence="1 15">Cytoplasm</location>
    </subcellularLocation>
</comment>
<name>A0A5K7Z042_9BACT</name>
<evidence type="ECO:0000256" key="11">
    <source>
        <dbReference type="ARBA" id="ARBA00074372"/>
    </source>
</evidence>
<dbReference type="SUPFAM" id="SSF55729">
    <property type="entry name" value="Acyl-CoA N-acyltransferases (Nat)"/>
    <property type="match status" value="1"/>
</dbReference>
<dbReference type="PANTHER" id="PTHR30098">
    <property type="entry name" value="LEUCYL/PHENYLALANYL-TRNA--PROTEIN TRANSFERASE"/>
    <property type="match status" value="1"/>
</dbReference>
<dbReference type="OrthoDB" id="9790282at2"/>
<evidence type="ECO:0000313" key="17">
    <source>
        <dbReference type="Proteomes" id="UP000427769"/>
    </source>
</evidence>
<keyword evidence="3 15" id="KW-0808">Transferase</keyword>
<keyword evidence="17" id="KW-1185">Reference proteome</keyword>
<dbReference type="PANTHER" id="PTHR30098:SF2">
    <property type="entry name" value="LEUCYL_PHENYLALANYL-TRNA--PROTEIN TRANSFERASE"/>
    <property type="match status" value="1"/>
</dbReference>
<dbReference type="EC" id="2.3.2.6" evidence="10 15"/>
<evidence type="ECO:0000256" key="14">
    <source>
        <dbReference type="ARBA" id="ARBA00083640"/>
    </source>
</evidence>
<organism evidence="16 17">
    <name type="scientific">Desulfosarcina widdelii</name>
    <dbReference type="NCBI Taxonomy" id="947919"/>
    <lineage>
        <taxon>Bacteria</taxon>
        <taxon>Pseudomonadati</taxon>
        <taxon>Thermodesulfobacteriota</taxon>
        <taxon>Desulfobacteria</taxon>
        <taxon>Desulfobacterales</taxon>
        <taxon>Desulfosarcinaceae</taxon>
        <taxon>Desulfosarcina</taxon>
    </lineage>
</organism>
<evidence type="ECO:0000313" key="16">
    <source>
        <dbReference type="EMBL" id="BBO72801.1"/>
    </source>
</evidence>